<evidence type="ECO:0000256" key="1">
    <source>
        <dbReference type="SAM" id="Coils"/>
    </source>
</evidence>
<dbReference type="PANTHER" id="PTHR39184:SF1">
    <property type="entry name" value="PBSX PHAGE TERMINASE LARGE SUBUNIT"/>
    <property type="match status" value="1"/>
</dbReference>
<dbReference type="InterPro" id="IPR006437">
    <property type="entry name" value="Phage_terminase_lsu"/>
</dbReference>
<feature type="domain" description="Phage terminase large subunit N-terminal" evidence="2">
    <location>
        <begin position="39"/>
        <end position="261"/>
    </location>
</feature>
<dbReference type="InterPro" id="IPR027417">
    <property type="entry name" value="P-loop_NTPase"/>
</dbReference>
<feature type="coiled-coil region" evidence="1">
    <location>
        <begin position="335"/>
        <end position="362"/>
    </location>
</feature>
<name>Q53884_SPICI</name>
<dbReference type="NCBIfam" id="TIGR01547">
    <property type="entry name" value="phage_term_2"/>
    <property type="match status" value="1"/>
</dbReference>
<accession>Q53884</accession>
<evidence type="ECO:0000313" key="3">
    <source>
        <dbReference type="EMBL" id="AAB00186.1"/>
    </source>
</evidence>
<dbReference type="AlphaFoldDB" id="Q53884"/>
<dbReference type="PANTHER" id="PTHR39184">
    <property type="match status" value="1"/>
</dbReference>
<dbReference type="InterPro" id="IPR052380">
    <property type="entry name" value="Viral_DNA_packaging_terminase"/>
</dbReference>
<keyword evidence="1" id="KW-0175">Coiled coil</keyword>
<dbReference type="Gene3D" id="3.30.420.280">
    <property type="match status" value="1"/>
</dbReference>
<proteinExistence type="predicted"/>
<dbReference type="PIR" id="T28660">
    <property type="entry name" value="T28660"/>
</dbReference>
<organism evidence="3">
    <name type="scientific">Spiroplasma citri</name>
    <dbReference type="NCBI Taxonomy" id="2133"/>
    <lineage>
        <taxon>Bacteria</taxon>
        <taxon>Bacillati</taxon>
        <taxon>Mycoplasmatota</taxon>
        <taxon>Mollicutes</taxon>
        <taxon>Entomoplasmatales</taxon>
        <taxon>Spiroplasmataceae</taxon>
        <taxon>Spiroplasma</taxon>
    </lineage>
</organism>
<evidence type="ECO:0000259" key="2">
    <source>
        <dbReference type="Pfam" id="PF04466"/>
    </source>
</evidence>
<dbReference type="InterPro" id="IPR035412">
    <property type="entry name" value="Terminase_L_N"/>
</dbReference>
<sequence length="494" mass="58330">MLKHFLHLDEIPRWFYQQNIPNAPWKEIYNPADEYNEIGSRYSAKTFMIKDNVVAKCCAISLLVGKPIFIIAVMKMNKDIRNGVFKNIQNTLNDMNINYKVNLSENSFTLDNGTYIICKGLHSQTKREKLKAFADLNKYEFAIEWREEADQLTKDDMSELDYAVRGAKRKFIINSSNPESLKRYIIKYCNEIMPFDEEILSSEYPDQIGKFKINYYEKNEKFTKTVIIHYSSWRLNSYLDVDVKRKQLILEKLDTERARVWSWGLPGNTSGSIFARYLDIMQATDIIQPTKLLGGVDIANATSPKGHTTAASFWLYNSFDKKAYKVAEYTHSNATQQFKTELEQVKDILEFYNNQLNKYFNLIQQGISINVDDSAFSTLQSLSREKYNYNFGQYMTFKQAQKQKFKVRHRVEAFTMLINTNQLKWLWEKCPVSKNQYELIQWEDKPEAREDKVLDLYDDTFDSDFYALHFELIPMVKHNSSADYKLWQQREWMT</sequence>
<protein>
    <submittedName>
        <fullName evidence="3">p58</fullName>
    </submittedName>
</protein>
<dbReference type="Pfam" id="PF04466">
    <property type="entry name" value="Terminase_3"/>
    <property type="match status" value="1"/>
</dbReference>
<dbReference type="Gene3D" id="3.40.50.300">
    <property type="entry name" value="P-loop containing nucleotide triphosphate hydrolases"/>
    <property type="match status" value="1"/>
</dbReference>
<dbReference type="EMBL" id="U44405">
    <property type="protein sequence ID" value="AAB00186.1"/>
    <property type="molecule type" value="Genomic_DNA"/>
</dbReference>
<reference evidence="3" key="1">
    <citation type="journal article" date="1996" name="Biochem. Genet.">
        <title>Extensive chromosome aberrations in Spiroplasma citri Strain BR3.</title>
        <authorList>
            <person name="Ye F."/>
            <person name="Melcher U."/>
            <person name="Rascoe J.E."/>
            <person name="Fletcher J."/>
        </authorList>
    </citation>
    <scope>NUCLEOTIDE SEQUENCE</scope>
    <source>
        <strain evidence="3">BR3-3X</strain>
    </source>
</reference>